<proteinExistence type="predicted"/>
<dbReference type="AlphaFoldDB" id="A0A9N7UAU1"/>
<evidence type="ECO:0000313" key="2">
    <source>
        <dbReference type="Proteomes" id="UP001153269"/>
    </source>
</evidence>
<evidence type="ECO:0000313" key="1">
    <source>
        <dbReference type="EMBL" id="CAB1427656.1"/>
    </source>
</evidence>
<name>A0A9N7UAU1_PLEPL</name>
<dbReference type="Proteomes" id="UP001153269">
    <property type="component" value="Unassembled WGS sequence"/>
</dbReference>
<accession>A0A9N7UAU1</accession>
<keyword evidence="2" id="KW-1185">Reference proteome</keyword>
<organism evidence="1 2">
    <name type="scientific">Pleuronectes platessa</name>
    <name type="common">European plaice</name>
    <dbReference type="NCBI Taxonomy" id="8262"/>
    <lineage>
        <taxon>Eukaryota</taxon>
        <taxon>Metazoa</taxon>
        <taxon>Chordata</taxon>
        <taxon>Craniata</taxon>
        <taxon>Vertebrata</taxon>
        <taxon>Euteleostomi</taxon>
        <taxon>Actinopterygii</taxon>
        <taxon>Neopterygii</taxon>
        <taxon>Teleostei</taxon>
        <taxon>Neoteleostei</taxon>
        <taxon>Acanthomorphata</taxon>
        <taxon>Carangaria</taxon>
        <taxon>Pleuronectiformes</taxon>
        <taxon>Pleuronectoidei</taxon>
        <taxon>Pleuronectidae</taxon>
        <taxon>Pleuronectes</taxon>
    </lineage>
</organism>
<gene>
    <name evidence="1" type="ORF">PLEPLA_LOCUS15597</name>
</gene>
<protein>
    <submittedName>
        <fullName evidence="1">Uncharacterized protein</fullName>
    </submittedName>
</protein>
<reference evidence="1" key="1">
    <citation type="submission" date="2020-03" db="EMBL/GenBank/DDBJ databases">
        <authorList>
            <person name="Weist P."/>
        </authorList>
    </citation>
    <scope>NUCLEOTIDE SEQUENCE</scope>
</reference>
<sequence length="95" mass="10807">MSRTLLRWSLRGRRLLESLLSCANAPNGPYPCRTGHLEGASGSFKIKMGRLLNALVQMIHEVLEKVTSKEVMDFHFNRLEFIANEGERSTRLCIC</sequence>
<comment type="caution">
    <text evidence="1">The sequence shown here is derived from an EMBL/GenBank/DDBJ whole genome shotgun (WGS) entry which is preliminary data.</text>
</comment>
<dbReference type="EMBL" id="CADEAL010000987">
    <property type="protein sequence ID" value="CAB1427656.1"/>
    <property type="molecule type" value="Genomic_DNA"/>
</dbReference>